<dbReference type="NCBIfam" id="TIGR00254">
    <property type="entry name" value="GGDEF"/>
    <property type="match status" value="1"/>
</dbReference>
<dbReference type="InterPro" id="IPR035919">
    <property type="entry name" value="EAL_sf"/>
</dbReference>
<dbReference type="RefSeq" id="WP_132805765.1">
    <property type="nucleotide sequence ID" value="NZ_SMAK01000003.1"/>
</dbReference>
<dbReference type="InterPro" id="IPR029787">
    <property type="entry name" value="Nucleotide_cyclase"/>
</dbReference>
<evidence type="ECO:0000313" key="4">
    <source>
        <dbReference type="Proteomes" id="UP000295678"/>
    </source>
</evidence>
<dbReference type="EMBL" id="SMAK01000003">
    <property type="protein sequence ID" value="TCT11866.1"/>
    <property type="molecule type" value="Genomic_DNA"/>
</dbReference>
<feature type="domain" description="GGDEF" evidence="2">
    <location>
        <begin position="173"/>
        <end position="306"/>
    </location>
</feature>
<dbReference type="PANTHER" id="PTHR33121">
    <property type="entry name" value="CYCLIC DI-GMP PHOSPHODIESTERASE PDEF"/>
    <property type="match status" value="1"/>
</dbReference>
<dbReference type="Gene3D" id="3.30.450.20">
    <property type="entry name" value="PAS domain"/>
    <property type="match status" value="1"/>
</dbReference>
<dbReference type="InterPro" id="IPR035965">
    <property type="entry name" value="PAS-like_dom_sf"/>
</dbReference>
<organism evidence="3 4">
    <name type="scientific">Tepidamorphus gemmatus</name>
    <dbReference type="NCBI Taxonomy" id="747076"/>
    <lineage>
        <taxon>Bacteria</taxon>
        <taxon>Pseudomonadati</taxon>
        <taxon>Pseudomonadota</taxon>
        <taxon>Alphaproteobacteria</taxon>
        <taxon>Hyphomicrobiales</taxon>
        <taxon>Tepidamorphaceae</taxon>
        <taxon>Tepidamorphus</taxon>
    </lineage>
</organism>
<dbReference type="InterPro" id="IPR050706">
    <property type="entry name" value="Cyclic-di-GMP_PDE-like"/>
</dbReference>
<dbReference type="PROSITE" id="PS50883">
    <property type="entry name" value="EAL"/>
    <property type="match status" value="1"/>
</dbReference>
<sequence>MGEDDTDGRTEPDAGAILASIGAAAYEWDLESDRIAWGGDVEGLLRTPGASLASGRLYARRIDPEGPPGRHAAVVESGVEDEGAGIAYHIEYRFLPLGGGEALWIEDNGRWFAGPDGKPVRAHGIIRAINERRARDERLIYRSDHDNLTGALNRARLVEEIGAAIVAAERFRRSAAVAIVAVDNLSVLNDAYGFDVADEVIAGVARRVRREMRGGDSIGRLAGNKLGLVLNDCSEADFRIAVDRLARAVASGPIATGTGQVAVTVSVGGVVVPRHGRTAHEALGHAQEALDEARLRGSASVAVYEPSPVRDAARRRNAEVAGQVVAALNEGRLGLALQPVVRTATRVPAFHEALCRLHLPDGTVIAAGEFIETAERLGIVRLIDHRAVDLAIAELRADPDLVLSINVSTSSALDGTWFARLVGQIRRDRSLARRLIVEITETMAITDLQRAVQFVQSVRDIGCRVAIDDFGAGHTSFRNLRALRVDIVKIDGCFIEGIADNEADRFFVATLVSLARHVGLEVVAERVSCEADAAVLAAIGVDYLQGRMFGIERAGDPSGEIRIAAG</sequence>
<dbReference type="Pfam" id="PF00563">
    <property type="entry name" value="EAL"/>
    <property type="match status" value="1"/>
</dbReference>
<dbReference type="CDD" id="cd01948">
    <property type="entry name" value="EAL"/>
    <property type="match status" value="1"/>
</dbReference>
<dbReference type="InterPro" id="IPR001633">
    <property type="entry name" value="EAL_dom"/>
</dbReference>
<dbReference type="PANTHER" id="PTHR33121:SF79">
    <property type="entry name" value="CYCLIC DI-GMP PHOSPHODIESTERASE PDED-RELATED"/>
    <property type="match status" value="1"/>
</dbReference>
<accession>A0A4R3MEF0</accession>
<protein>
    <submittedName>
        <fullName evidence="3">Diguanylate cyclase/phosphodiesterase</fullName>
    </submittedName>
</protein>
<evidence type="ECO:0000313" key="3">
    <source>
        <dbReference type="EMBL" id="TCT11866.1"/>
    </source>
</evidence>
<dbReference type="Pfam" id="PF00990">
    <property type="entry name" value="GGDEF"/>
    <property type="match status" value="1"/>
</dbReference>
<comment type="caution">
    <text evidence="3">The sequence shown here is derived from an EMBL/GenBank/DDBJ whole genome shotgun (WGS) entry which is preliminary data.</text>
</comment>
<dbReference type="SUPFAM" id="SSF55073">
    <property type="entry name" value="Nucleotide cyclase"/>
    <property type="match status" value="1"/>
</dbReference>
<dbReference type="Gene3D" id="3.30.70.270">
    <property type="match status" value="1"/>
</dbReference>
<dbReference type="Gene3D" id="3.20.20.450">
    <property type="entry name" value="EAL domain"/>
    <property type="match status" value="1"/>
</dbReference>
<dbReference type="InterPro" id="IPR000160">
    <property type="entry name" value="GGDEF_dom"/>
</dbReference>
<proteinExistence type="predicted"/>
<dbReference type="SUPFAM" id="SSF55785">
    <property type="entry name" value="PYP-like sensor domain (PAS domain)"/>
    <property type="match status" value="1"/>
</dbReference>
<feature type="domain" description="EAL" evidence="1">
    <location>
        <begin position="317"/>
        <end position="566"/>
    </location>
</feature>
<dbReference type="PROSITE" id="PS50887">
    <property type="entry name" value="GGDEF"/>
    <property type="match status" value="1"/>
</dbReference>
<dbReference type="SMART" id="SM00052">
    <property type="entry name" value="EAL"/>
    <property type="match status" value="1"/>
</dbReference>
<keyword evidence="4" id="KW-1185">Reference proteome</keyword>
<dbReference type="OrthoDB" id="9814202at2"/>
<dbReference type="InterPro" id="IPR043128">
    <property type="entry name" value="Rev_trsase/Diguanyl_cyclase"/>
</dbReference>
<evidence type="ECO:0000259" key="2">
    <source>
        <dbReference type="PROSITE" id="PS50887"/>
    </source>
</evidence>
<dbReference type="AlphaFoldDB" id="A0A4R3MEF0"/>
<evidence type="ECO:0000259" key="1">
    <source>
        <dbReference type="PROSITE" id="PS50883"/>
    </source>
</evidence>
<dbReference type="SUPFAM" id="SSF141868">
    <property type="entry name" value="EAL domain-like"/>
    <property type="match status" value="1"/>
</dbReference>
<dbReference type="Proteomes" id="UP000295678">
    <property type="component" value="Unassembled WGS sequence"/>
</dbReference>
<dbReference type="GO" id="GO:0071111">
    <property type="term" value="F:cyclic-guanylate-specific phosphodiesterase activity"/>
    <property type="evidence" value="ECO:0007669"/>
    <property type="project" value="InterPro"/>
</dbReference>
<dbReference type="CDD" id="cd01949">
    <property type="entry name" value="GGDEF"/>
    <property type="match status" value="1"/>
</dbReference>
<dbReference type="SMART" id="SM00267">
    <property type="entry name" value="GGDEF"/>
    <property type="match status" value="1"/>
</dbReference>
<reference evidence="3 4" key="1">
    <citation type="submission" date="2019-03" db="EMBL/GenBank/DDBJ databases">
        <title>Genomic Encyclopedia of Type Strains, Phase IV (KMG-IV): sequencing the most valuable type-strain genomes for metagenomic binning, comparative biology and taxonomic classification.</title>
        <authorList>
            <person name="Goeker M."/>
        </authorList>
    </citation>
    <scope>NUCLEOTIDE SEQUENCE [LARGE SCALE GENOMIC DNA]</scope>
    <source>
        <strain evidence="3 4">DSM 19345</strain>
    </source>
</reference>
<name>A0A4R3MEF0_9HYPH</name>
<gene>
    <name evidence="3" type="ORF">EDC22_103179</name>
</gene>